<comment type="caution">
    <text evidence="4">The sequence shown here is derived from an EMBL/GenBank/DDBJ whole genome shotgun (WGS) entry which is preliminary data.</text>
</comment>
<keyword evidence="1" id="KW-0328">Glycosyltransferase</keyword>
<protein>
    <recommendedName>
        <fullName evidence="6">L-Fucosyltransferase</fullName>
    </recommendedName>
</protein>
<reference evidence="4 5" key="1">
    <citation type="submission" date="2020-04" db="EMBL/GenBank/DDBJ databases">
        <authorList>
            <person name="Laetsch R D."/>
            <person name="Stevens L."/>
            <person name="Kumar S."/>
            <person name="Blaxter L. M."/>
        </authorList>
    </citation>
    <scope>NUCLEOTIDE SEQUENCE [LARGE SCALE GENOMIC DNA]</scope>
</reference>
<dbReference type="GO" id="GO:0008107">
    <property type="term" value="F:galactoside 2-alpha-L-fucosyltransferase activity"/>
    <property type="evidence" value="ECO:0007669"/>
    <property type="project" value="InterPro"/>
</dbReference>
<dbReference type="PANTHER" id="PTHR22898">
    <property type="entry name" value="UNCHARACTERIZED GLYCOSOL TRANSFERASE-RELATED"/>
    <property type="match status" value="1"/>
</dbReference>
<gene>
    <name evidence="4" type="ORF">CBOVIS_LOCUS4359</name>
</gene>
<keyword evidence="5" id="KW-1185">Reference proteome</keyword>
<dbReference type="Proteomes" id="UP000494206">
    <property type="component" value="Unassembled WGS sequence"/>
</dbReference>
<feature type="chain" id="PRO_5035743891" description="L-Fucosyltransferase" evidence="3">
    <location>
        <begin position="24"/>
        <end position="351"/>
    </location>
</feature>
<accession>A0A8S1EKE6</accession>
<dbReference type="OrthoDB" id="5854901at2759"/>
<dbReference type="PANTHER" id="PTHR22898:SF3">
    <property type="entry name" value="ALPHA-1,2-FUCOSYLTRANSFERASE-RELATED"/>
    <property type="match status" value="1"/>
</dbReference>
<evidence type="ECO:0000313" key="4">
    <source>
        <dbReference type="EMBL" id="CAB3401636.1"/>
    </source>
</evidence>
<evidence type="ECO:0000256" key="3">
    <source>
        <dbReference type="SAM" id="SignalP"/>
    </source>
</evidence>
<evidence type="ECO:0000256" key="2">
    <source>
        <dbReference type="ARBA" id="ARBA00022679"/>
    </source>
</evidence>
<organism evidence="4 5">
    <name type="scientific">Caenorhabditis bovis</name>
    <dbReference type="NCBI Taxonomy" id="2654633"/>
    <lineage>
        <taxon>Eukaryota</taxon>
        <taxon>Metazoa</taxon>
        <taxon>Ecdysozoa</taxon>
        <taxon>Nematoda</taxon>
        <taxon>Chromadorea</taxon>
        <taxon>Rhabditida</taxon>
        <taxon>Rhabditina</taxon>
        <taxon>Rhabditomorpha</taxon>
        <taxon>Rhabditoidea</taxon>
        <taxon>Rhabditidae</taxon>
        <taxon>Peloderinae</taxon>
        <taxon>Caenorhabditis</taxon>
    </lineage>
</organism>
<evidence type="ECO:0000313" key="5">
    <source>
        <dbReference type="Proteomes" id="UP000494206"/>
    </source>
</evidence>
<dbReference type="InterPro" id="IPR052501">
    <property type="entry name" value="Alpha-1-2_FucT"/>
</dbReference>
<name>A0A8S1EKE6_9PELO</name>
<dbReference type="GO" id="GO:0016020">
    <property type="term" value="C:membrane"/>
    <property type="evidence" value="ECO:0007669"/>
    <property type="project" value="InterPro"/>
</dbReference>
<keyword evidence="3" id="KW-0732">Signal</keyword>
<proteinExistence type="predicted"/>
<sequence>MFSTRFTVLIVLLAIVAVTLVHSRNIQYEFDDASAEAFRYPQWAEMPHKRVPSAGDMMVRFANHIFELVAFYGMARTLQRIPTIYITSKRGAQRLEYVEQVMPGLIMKFKVEFDTIPRQAENLEFGANCCQYYNIDGYLGRSIPVLRLTGKYHQSFKYFEKYKDEILNFVAGPKQFKTLPMSSSSNFISCIHVRRADFVSPNRHSTDFTRAAWKAFTRAAWKAIRQHSAAREYLTVATHFILMVTVEALESHVSNSAKPAPLNTTIWISGNSPTDDLIYSRYNCDSLLITAPSSTFGWWLGYISKGQTVYYMDIQQTNDEVYKTGEMIVDDFFPSRWFKMQYNNGEIVIRI</sequence>
<keyword evidence="2" id="KW-0808">Transferase</keyword>
<evidence type="ECO:0000256" key="1">
    <source>
        <dbReference type="ARBA" id="ARBA00022676"/>
    </source>
</evidence>
<dbReference type="InterPro" id="IPR002516">
    <property type="entry name" value="Glyco_trans_11"/>
</dbReference>
<evidence type="ECO:0008006" key="6">
    <source>
        <dbReference type="Google" id="ProtNLM"/>
    </source>
</evidence>
<dbReference type="AlphaFoldDB" id="A0A8S1EKE6"/>
<feature type="signal peptide" evidence="3">
    <location>
        <begin position="1"/>
        <end position="23"/>
    </location>
</feature>
<dbReference type="GO" id="GO:0005975">
    <property type="term" value="P:carbohydrate metabolic process"/>
    <property type="evidence" value="ECO:0007669"/>
    <property type="project" value="InterPro"/>
</dbReference>
<dbReference type="Pfam" id="PF01531">
    <property type="entry name" value="Glyco_transf_11"/>
    <property type="match status" value="1"/>
</dbReference>
<dbReference type="EMBL" id="CADEPM010000003">
    <property type="protein sequence ID" value="CAB3401636.1"/>
    <property type="molecule type" value="Genomic_DNA"/>
</dbReference>